<dbReference type="Proteomes" id="UP000612282">
    <property type="component" value="Unassembled WGS sequence"/>
</dbReference>
<dbReference type="Gene3D" id="1.10.357.10">
    <property type="entry name" value="Tetracycline Repressor, domain 2"/>
    <property type="match status" value="1"/>
</dbReference>
<dbReference type="SUPFAM" id="SSF46689">
    <property type="entry name" value="Homeodomain-like"/>
    <property type="match status" value="1"/>
</dbReference>
<name>A0ABQ3XE34_9ACTN</name>
<sequence>MFVVPARRVIDSEVLLRSAAMHYLKHSTIDMDLLASEMSISRATLYRAAGSRDALFGEVFWAIGRIFLAEAGGEAIGTGADRVLFLSRAFAEMVTGAHQLRQFVAAEPQTAARVLLTTATDVHHRAVDAQLGIFLESGITGDVEELRLRSFLYVRLMESVVYSSVLGVPEVNFDLAEPALRALLP</sequence>
<keyword evidence="3" id="KW-1185">Reference proteome</keyword>
<dbReference type="InterPro" id="IPR041485">
    <property type="entry name" value="TetR_C_36"/>
</dbReference>
<comment type="caution">
    <text evidence="2">The sequence shown here is derived from an EMBL/GenBank/DDBJ whole genome shotgun (WGS) entry which is preliminary data.</text>
</comment>
<gene>
    <name evidence="2" type="ORF">Aco03nite_051730</name>
</gene>
<proteinExistence type="predicted"/>
<organism evidence="2 3">
    <name type="scientific">Actinoplanes couchii</name>
    <dbReference type="NCBI Taxonomy" id="403638"/>
    <lineage>
        <taxon>Bacteria</taxon>
        <taxon>Bacillati</taxon>
        <taxon>Actinomycetota</taxon>
        <taxon>Actinomycetes</taxon>
        <taxon>Micromonosporales</taxon>
        <taxon>Micromonosporaceae</taxon>
        <taxon>Actinoplanes</taxon>
    </lineage>
</organism>
<dbReference type="EMBL" id="BOMG01000063">
    <property type="protein sequence ID" value="GID56769.1"/>
    <property type="molecule type" value="Genomic_DNA"/>
</dbReference>
<evidence type="ECO:0000259" key="1">
    <source>
        <dbReference type="Pfam" id="PF18598"/>
    </source>
</evidence>
<evidence type="ECO:0000313" key="2">
    <source>
        <dbReference type="EMBL" id="GID56769.1"/>
    </source>
</evidence>
<evidence type="ECO:0000313" key="3">
    <source>
        <dbReference type="Proteomes" id="UP000612282"/>
    </source>
</evidence>
<protein>
    <recommendedName>
        <fullName evidence="1">QsdR TetR regulatory C-terminal domain-containing protein</fullName>
    </recommendedName>
</protein>
<dbReference type="InterPro" id="IPR009057">
    <property type="entry name" value="Homeodomain-like_sf"/>
</dbReference>
<reference evidence="2 3" key="1">
    <citation type="submission" date="2021-01" db="EMBL/GenBank/DDBJ databases">
        <title>Whole genome shotgun sequence of Actinoplanes couchii NBRC 106145.</title>
        <authorList>
            <person name="Komaki H."/>
            <person name="Tamura T."/>
        </authorList>
    </citation>
    <scope>NUCLEOTIDE SEQUENCE [LARGE SCALE GENOMIC DNA]</scope>
    <source>
        <strain evidence="2 3">NBRC 106145</strain>
    </source>
</reference>
<accession>A0ABQ3XE34</accession>
<feature type="domain" description="QsdR TetR regulatory C-terminal" evidence="1">
    <location>
        <begin position="78"/>
        <end position="184"/>
    </location>
</feature>
<dbReference type="Pfam" id="PF18598">
    <property type="entry name" value="TetR_C_36"/>
    <property type="match status" value="1"/>
</dbReference>